<feature type="transmembrane region" description="Helical" evidence="11">
    <location>
        <begin position="21"/>
        <end position="42"/>
    </location>
</feature>
<protein>
    <submittedName>
        <fullName evidence="12">Oidioi.mRNA.OKI2018_I69.PAR.g11381.t1.cds</fullName>
    </submittedName>
</protein>
<evidence type="ECO:0000256" key="6">
    <source>
        <dbReference type="ARBA" id="ARBA00023136"/>
    </source>
</evidence>
<dbReference type="SUPFAM" id="SSF81338">
    <property type="entry name" value="Aquaporin-like"/>
    <property type="match status" value="1"/>
</dbReference>
<organism evidence="12 13">
    <name type="scientific">Oikopleura dioica</name>
    <name type="common">Tunicate</name>
    <dbReference type="NCBI Taxonomy" id="34765"/>
    <lineage>
        <taxon>Eukaryota</taxon>
        <taxon>Metazoa</taxon>
        <taxon>Chordata</taxon>
        <taxon>Tunicata</taxon>
        <taxon>Appendicularia</taxon>
        <taxon>Copelata</taxon>
        <taxon>Oikopleuridae</taxon>
        <taxon>Oikopleura</taxon>
    </lineage>
</organism>
<comment type="subcellular location">
    <subcellularLocation>
        <location evidence="1">Membrane</location>
        <topology evidence="1">Multi-pass membrane protein</topology>
    </subcellularLocation>
</comment>
<feature type="transmembrane region" description="Helical" evidence="11">
    <location>
        <begin position="166"/>
        <end position="184"/>
    </location>
</feature>
<dbReference type="InterPro" id="IPR000425">
    <property type="entry name" value="MIP"/>
</dbReference>
<evidence type="ECO:0000256" key="4">
    <source>
        <dbReference type="ARBA" id="ARBA00022692"/>
    </source>
</evidence>
<dbReference type="Proteomes" id="UP001158576">
    <property type="component" value="Chromosome PAR"/>
</dbReference>
<keyword evidence="4 10" id="KW-0812">Transmembrane</keyword>
<proteinExistence type="inferred from homology"/>
<dbReference type="InterPro" id="IPR022357">
    <property type="entry name" value="MIP_CS"/>
</dbReference>
<dbReference type="Pfam" id="PF00230">
    <property type="entry name" value="MIP"/>
    <property type="match status" value="1"/>
</dbReference>
<gene>
    <name evidence="12" type="ORF">OKIOD_LOCUS2939</name>
</gene>
<accession>A0ABN7S1P5</accession>
<evidence type="ECO:0000256" key="7">
    <source>
        <dbReference type="ARBA" id="ARBA00033993"/>
    </source>
</evidence>
<evidence type="ECO:0000256" key="1">
    <source>
        <dbReference type="ARBA" id="ARBA00004141"/>
    </source>
</evidence>
<reference evidence="12 13" key="1">
    <citation type="submission" date="2021-04" db="EMBL/GenBank/DDBJ databases">
        <authorList>
            <person name="Bliznina A."/>
        </authorList>
    </citation>
    <scope>NUCLEOTIDE SEQUENCE [LARGE SCALE GENOMIC DNA]</scope>
</reference>
<evidence type="ECO:0000313" key="12">
    <source>
        <dbReference type="EMBL" id="CAG5086852.1"/>
    </source>
</evidence>
<dbReference type="EMBL" id="OU015568">
    <property type="protein sequence ID" value="CAG5086852.1"/>
    <property type="molecule type" value="Genomic_DNA"/>
</dbReference>
<feature type="transmembrane region" description="Helical" evidence="11">
    <location>
        <begin position="54"/>
        <end position="76"/>
    </location>
</feature>
<dbReference type="PANTHER" id="PTHR43829">
    <property type="entry name" value="AQUAPORIN OR AQUAGLYCEROPORIN RELATED"/>
    <property type="match status" value="1"/>
</dbReference>
<evidence type="ECO:0000256" key="8">
    <source>
        <dbReference type="ARBA" id="ARBA00034651"/>
    </source>
</evidence>
<dbReference type="PROSITE" id="PS00221">
    <property type="entry name" value="MIP"/>
    <property type="match status" value="1"/>
</dbReference>
<dbReference type="InterPro" id="IPR050363">
    <property type="entry name" value="MIP/Aquaporin"/>
</dbReference>
<evidence type="ECO:0000256" key="10">
    <source>
        <dbReference type="RuleBase" id="RU000477"/>
    </source>
</evidence>
<evidence type="ECO:0000256" key="2">
    <source>
        <dbReference type="ARBA" id="ARBA00006175"/>
    </source>
</evidence>
<keyword evidence="13" id="KW-1185">Reference proteome</keyword>
<keyword evidence="6 11" id="KW-0472">Membrane</keyword>
<feature type="transmembrane region" description="Helical" evidence="11">
    <location>
        <begin position="196"/>
        <end position="214"/>
    </location>
</feature>
<feature type="transmembrane region" description="Helical" evidence="11">
    <location>
        <begin position="251"/>
        <end position="277"/>
    </location>
</feature>
<name>A0ABN7S1P5_OIKDI</name>
<dbReference type="PANTHER" id="PTHR43829:SF9">
    <property type="entry name" value="AQUAPORIN-9"/>
    <property type="match status" value="1"/>
</dbReference>
<dbReference type="Gene3D" id="1.20.1080.10">
    <property type="entry name" value="Glycerol uptake facilitator protein"/>
    <property type="match status" value="1"/>
</dbReference>
<comment type="catalytic activity">
    <reaction evidence="7">
        <text>urea(in) = urea(out)</text>
        <dbReference type="Rhea" id="RHEA:32799"/>
        <dbReference type="ChEBI" id="CHEBI:16199"/>
    </reaction>
</comment>
<keyword evidence="3 10" id="KW-0813">Transport</keyword>
<evidence type="ECO:0000256" key="9">
    <source>
        <dbReference type="ARBA" id="ARBA00049405"/>
    </source>
</evidence>
<feature type="transmembrane region" description="Helical" evidence="11">
    <location>
        <begin position="97"/>
        <end position="126"/>
    </location>
</feature>
<comment type="catalytic activity">
    <reaction evidence="8">
        <text>H2O(in) = H2O(out)</text>
        <dbReference type="Rhea" id="RHEA:29667"/>
        <dbReference type="ChEBI" id="CHEBI:15377"/>
    </reaction>
</comment>
<evidence type="ECO:0000256" key="5">
    <source>
        <dbReference type="ARBA" id="ARBA00022989"/>
    </source>
</evidence>
<keyword evidence="5 11" id="KW-1133">Transmembrane helix</keyword>
<evidence type="ECO:0000256" key="3">
    <source>
        <dbReference type="ARBA" id="ARBA00022448"/>
    </source>
</evidence>
<dbReference type="InterPro" id="IPR023271">
    <property type="entry name" value="Aquaporin-like"/>
</dbReference>
<comment type="similarity">
    <text evidence="2 10">Belongs to the MIP/aquaporin (TC 1.A.8) family.</text>
</comment>
<evidence type="ECO:0000313" key="13">
    <source>
        <dbReference type="Proteomes" id="UP001158576"/>
    </source>
</evidence>
<comment type="catalytic activity">
    <reaction evidence="9">
        <text>glycerol(in) = glycerol(out)</text>
        <dbReference type="Rhea" id="RHEA:29675"/>
        <dbReference type="ChEBI" id="CHEBI:17754"/>
    </reaction>
</comment>
<evidence type="ECO:0000256" key="11">
    <source>
        <dbReference type="SAM" id="Phobius"/>
    </source>
</evidence>
<sequence length="301" mass="31769">MSLESIVSRRLKIKNVRVRQFLAEFHGSFILAYIGIGAAHMTSSLLGYGGASSIHGALAGGLGVALGIFFSAGASGGHLNPSVTMAHFVLGKMGTGLVQNIIGTLVYLLAQFLGMFVAAAMSYWVYSEAENTAYDSGSSSQFKDYQFSCLYSTCPNNLPNSQLTMLVDQIIGSAILATTVLAVTDKKNNDGGPQGMAPLIIGLSATTVGLAYGANAGGAINAARDFAPRSFASLLYGETAFSGISGTNSEYFFWVPLLGSLLGGCVAGIIYLFYVLAHWPEDDREKSYGERNVTTEDSEQL</sequence>
<dbReference type="PRINTS" id="PR00783">
    <property type="entry name" value="MINTRINSICP"/>
</dbReference>